<dbReference type="EMBL" id="JAIQCV010000002">
    <property type="protein sequence ID" value="KAH1121415.1"/>
    <property type="molecule type" value="Genomic_DNA"/>
</dbReference>
<name>A0A9D4AID8_9ROSI</name>
<evidence type="ECO:0000313" key="1">
    <source>
        <dbReference type="EMBL" id="KAH1121415.1"/>
    </source>
</evidence>
<dbReference type="Proteomes" id="UP000828251">
    <property type="component" value="Unassembled WGS sequence"/>
</dbReference>
<gene>
    <name evidence="1" type="ORF">J1N35_004575</name>
</gene>
<comment type="caution">
    <text evidence="1">The sequence shown here is derived from an EMBL/GenBank/DDBJ whole genome shotgun (WGS) entry which is preliminary data.</text>
</comment>
<sequence length="79" mass="8663">MDLRASLKDMRKKRRTDVEAINVVISNKEGEDSGRLEYRHKRRVDHAGPSIIIATTPASPSVSSLSVARESSPIVACDS</sequence>
<evidence type="ECO:0000313" key="2">
    <source>
        <dbReference type="Proteomes" id="UP000828251"/>
    </source>
</evidence>
<keyword evidence="2" id="KW-1185">Reference proteome</keyword>
<organism evidence="1 2">
    <name type="scientific">Gossypium stocksii</name>
    <dbReference type="NCBI Taxonomy" id="47602"/>
    <lineage>
        <taxon>Eukaryota</taxon>
        <taxon>Viridiplantae</taxon>
        <taxon>Streptophyta</taxon>
        <taxon>Embryophyta</taxon>
        <taxon>Tracheophyta</taxon>
        <taxon>Spermatophyta</taxon>
        <taxon>Magnoliopsida</taxon>
        <taxon>eudicotyledons</taxon>
        <taxon>Gunneridae</taxon>
        <taxon>Pentapetalae</taxon>
        <taxon>rosids</taxon>
        <taxon>malvids</taxon>
        <taxon>Malvales</taxon>
        <taxon>Malvaceae</taxon>
        <taxon>Malvoideae</taxon>
        <taxon>Gossypium</taxon>
    </lineage>
</organism>
<proteinExistence type="predicted"/>
<reference evidence="1 2" key="1">
    <citation type="journal article" date="2021" name="Plant Biotechnol. J.">
        <title>Multi-omics assisted identification of the key and species-specific regulatory components of drought-tolerant mechanisms in Gossypium stocksii.</title>
        <authorList>
            <person name="Yu D."/>
            <person name="Ke L."/>
            <person name="Zhang D."/>
            <person name="Wu Y."/>
            <person name="Sun Y."/>
            <person name="Mei J."/>
            <person name="Sun J."/>
            <person name="Sun Y."/>
        </authorList>
    </citation>
    <scope>NUCLEOTIDE SEQUENCE [LARGE SCALE GENOMIC DNA]</scope>
    <source>
        <strain evidence="2">cv. E1</strain>
        <tissue evidence="1">Leaf</tissue>
    </source>
</reference>
<dbReference type="AlphaFoldDB" id="A0A9D4AID8"/>
<protein>
    <submittedName>
        <fullName evidence="1">Uncharacterized protein</fullName>
    </submittedName>
</protein>
<accession>A0A9D4AID8</accession>